<dbReference type="Proteomes" id="UP000738376">
    <property type="component" value="Unassembled WGS sequence"/>
</dbReference>
<comment type="caution">
    <text evidence="1">The sequence shown here is derived from an EMBL/GenBank/DDBJ whole genome shotgun (WGS) entry which is preliminary data.</text>
</comment>
<gene>
    <name evidence="1" type="ORF">HC246_08425</name>
</gene>
<organism evidence="1 2">
    <name type="scientific">Pseudanabaena yagii GIHE-NHR1</name>
    <dbReference type="NCBI Taxonomy" id="2722753"/>
    <lineage>
        <taxon>Bacteria</taxon>
        <taxon>Bacillati</taxon>
        <taxon>Cyanobacteriota</taxon>
        <taxon>Cyanophyceae</taxon>
        <taxon>Pseudanabaenales</taxon>
        <taxon>Pseudanabaenaceae</taxon>
        <taxon>Pseudanabaena</taxon>
        <taxon>Pseudanabaena yagii</taxon>
    </lineage>
</organism>
<name>A0ABX1LVZ7_9CYAN</name>
<evidence type="ECO:0008006" key="3">
    <source>
        <dbReference type="Google" id="ProtNLM"/>
    </source>
</evidence>
<keyword evidence="2" id="KW-1185">Reference proteome</keyword>
<accession>A0ABX1LVZ7</accession>
<proteinExistence type="predicted"/>
<reference evidence="1 2" key="1">
    <citation type="submission" date="2020-03" db="EMBL/GenBank/DDBJ databases">
        <title>Draft Genome Sequence of 2-Methylisoborneol Producing Pseudanabaena yagii Strain GIHE-NHR1 Isolated from North Han River in South Korea.</title>
        <authorList>
            <person name="Jeong J."/>
        </authorList>
    </citation>
    <scope>NUCLEOTIDE SEQUENCE [LARGE SCALE GENOMIC DNA]</scope>
    <source>
        <strain evidence="1 2">GIHE-NHR1</strain>
    </source>
</reference>
<dbReference type="EMBL" id="JAAVJL010000001">
    <property type="protein sequence ID" value="NMF58047.1"/>
    <property type="molecule type" value="Genomic_DNA"/>
</dbReference>
<evidence type="ECO:0000313" key="1">
    <source>
        <dbReference type="EMBL" id="NMF58047.1"/>
    </source>
</evidence>
<evidence type="ECO:0000313" key="2">
    <source>
        <dbReference type="Proteomes" id="UP000738376"/>
    </source>
</evidence>
<protein>
    <recommendedName>
        <fullName evidence="3">AbrB family transcriptional regulator</fullName>
    </recommendedName>
</protein>
<sequence length="96" mass="11000">MMKNTRYITATVLDGNRLEIETPDLPIGQTIEVILVIPETLQASLTLSDRYAFLKLPIAERQKVLSMQAEAMIEHYENNTEWKDLMTGDIVEYSEP</sequence>